<keyword evidence="2" id="KW-1185">Reference proteome</keyword>
<dbReference type="InParanoid" id="A0A3Q3KX99"/>
<evidence type="ECO:0000313" key="2">
    <source>
        <dbReference type="Proteomes" id="UP000261660"/>
    </source>
</evidence>
<organism evidence="1 2">
    <name type="scientific">Labrus bergylta</name>
    <name type="common">ballan wrasse</name>
    <dbReference type="NCBI Taxonomy" id="56723"/>
    <lineage>
        <taxon>Eukaryota</taxon>
        <taxon>Metazoa</taxon>
        <taxon>Chordata</taxon>
        <taxon>Craniata</taxon>
        <taxon>Vertebrata</taxon>
        <taxon>Euteleostomi</taxon>
        <taxon>Actinopterygii</taxon>
        <taxon>Neopterygii</taxon>
        <taxon>Teleostei</taxon>
        <taxon>Neoteleostei</taxon>
        <taxon>Acanthomorphata</taxon>
        <taxon>Eupercaria</taxon>
        <taxon>Labriformes</taxon>
        <taxon>Labridae</taxon>
        <taxon>Labrus</taxon>
    </lineage>
</organism>
<dbReference type="Ensembl" id="ENSLBET00000001634.1">
    <property type="protein sequence ID" value="ENSLBEP00000001524.1"/>
    <property type="gene ID" value="ENSLBEG00000001167.1"/>
</dbReference>
<evidence type="ECO:0000313" key="1">
    <source>
        <dbReference type="Ensembl" id="ENSLBEP00000001524.1"/>
    </source>
</evidence>
<accession>A0A3Q3KX99</accession>
<proteinExistence type="predicted"/>
<reference evidence="1" key="1">
    <citation type="submission" date="2025-08" db="UniProtKB">
        <authorList>
            <consortium name="Ensembl"/>
        </authorList>
    </citation>
    <scope>IDENTIFICATION</scope>
</reference>
<protein>
    <submittedName>
        <fullName evidence="1">Uncharacterized protein</fullName>
    </submittedName>
</protein>
<dbReference type="Proteomes" id="UP000261660">
    <property type="component" value="Unplaced"/>
</dbReference>
<sequence length="156" mass="17881">MLFKCQCVEITFDRPSLSPQHSRCSEILELWPAPAPRRVSAGVSSAGPVASPPEHSRFLCVWLFWCSLKPALEAKRLGHSGQANGFSPVCVRSCCTRWRRWTKPRLQNMQTCGFSAACRGRCRRRQLIWYGFSPRFPHTEQLRDGRENTRPHTEHG</sequence>
<name>A0A3Q3KX99_9LABR</name>
<reference evidence="1" key="2">
    <citation type="submission" date="2025-09" db="UniProtKB">
        <authorList>
            <consortium name="Ensembl"/>
        </authorList>
    </citation>
    <scope>IDENTIFICATION</scope>
</reference>
<dbReference type="AlphaFoldDB" id="A0A3Q3KX99"/>